<keyword evidence="1" id="KW-0614">Plasmid</keyword>
<proteinExistence type="predicted"/>
<dbReference type="Proteomes" id="UP000008332">
    <property type="component" value="Plasmid unnamed1"/>
</dbReference>
<dbReference type="OrthoDB" id="9965448at2"/>
<gene>
    <name evidence="1" type="ordered locus">Rfer_4458</name>
</gene>
<protein>
    <submittedName>
        <fullName evidence="1">Uncharacterized protein</fullName>
    </submittedName>
</protein>
<evidence type="ECO:0000313" key="1">
    <source>
        <dbReference type="EMBL" id="ABD72144.1"/>
    </source>
</evidence>
<sequence>MANSNFHAAAKLACTASALSFEEWQRRPVYRAHCKTAAIARAMCNVQTQPGHGLATRFGLTDHSGLDTFRALAPYRTSQAVRLRNQVAKAIKNGRKAGNLKLQVNI</sequence>
<name>Q21Q01_ALBFT</name>
<accession>Q21Q01</accession>
<organism evidence="1 2">
    <name type="scientific">Albidiferax ferrireducens (strain ATCC BAA-621 / DSM 15236 / T118)</name>
    <name type="common">Rhodoferax ferrireducens</name>
    <dbReference type="NCBI Taxonomy" id="338969"/>
    <lineage>
        <taxon>Bacteria</taxon>
        <taxon>Pseudomonadati</taxon>
        <taxon>Pseudomonadota</taxon>
        <taxon>Betaproteobacteria</taxon>
        <taxon>Burkholderiales</taxon>
        <taxon>Comamonadaceae</taxon>
        <taxon>Rhodoferax</taxon>
    </lineage>
</organism>
<reference evidence="2" key="1">
    <citation type="submission" date="2006-02" db="EMBL/GenBank/DDBJ databases">
        <title>Complete sequence of plasmid 1 of Rhodoferax ferrireducens DSM 15236.</title>
        <authorList>
            <person name="Copeland A."/>
            <person name="Lucas S."/>
            <person name="Lapidus A."/>
            <person name="Barry K."/>
            <person name="Detter J.C."/>
            <person name="Glavina del Rio T."/>
            <person name="Hammon N."/>
            <person name="Israni S."/>
            <person name="Pitluck S."/>
            <person name="Brettin T."/>
            <person name="Bruce D."/>
            <person name="Han C."/>
            <person name="Tapia R."/>
            <person name="Gilna P."/>
            <person name="Kiss H."/>
            <person name="Schmutz J."/>
            <person name="Larimer F."/>
            <person name="Land M."/>
            <person name="Kyrpides N."/>
            <person name="Ivanova N."/>
            <person name="Richardson P."/>
        </authorList>
    </citation>
    <scope>NUCLEOTIDE SEQUENCE [LARGE SCALE GENOMIC DNA]</scope>
    <source>
        <strain evidence="2">ATCC BAA-621 / DSM 15236 / T118</strain>
        <plasmid evidence="2">Plasmid pDSM15236</plasmid>
    </source>
</reference>
<evidence type="ECO:0000313" key="2">
    <source>
        <dbReference type="Proteomes" id="UP000008332"/>
    </source>
</evidence>
<dbReference type="EMBL" id="CP000268">
    <property type="protein sequence ID" value="ABD72144.1"/>
    <property type="molecule type" value="Genomic_DNA"/>
</dbReference>
<dbReference type="HOGENOM" id="CLU_2221159_0_0_4"/>
<keyword evidence="2" id="KW-1185">Reference proteome</keyword>
<dbReference type="KEGG" id="rfr:Rfer_4458"/>
<geneLocation type="plasmid" evidence="2">
    <name>pDSM15236</name>
</geneLocation>
<dbReference type="AlphaFoldDB" id="Q21Q01"/>